<dbReference type="RefSeq" id="WP_155303474.1">
    <property type="nucleotide sequence ID" value="NZ_AP021875.1"/>
</dbReference>
<reference evidence="1 2" key="1">
    <citation type="submission" date="2019-11" db="EMBL/GenBank/DDBJ databases">
        <title>Comparative genomics of hydrocarbon-degrading Desulfosarcina strains.</title>
        <authorList>
            <person name="Watanabe M."/>
            <person name="Kojima H."/>
            <person name="Fukui M."/>
        </authorList>
    </citation>
    <scope>NUCLEOTIDE SEQUENCE [LARGE SCALE GENOMIC DNA]</scope>
    <source>
        <strain evidence="1 2">PP31</strain>
    </source>
</reference>
<dbReference type="KEGG" id="dwd:DSCW_18560"/>
<accession>A0A5K7Z2E9</accession>
<keyword evidence="2" id="KW-1185">Reference proteome</keyword>
<sequence length="98" mass="10304">MIGIINQCPICDSVNVLEFSEKDRGDDLPEDSPWSVPCGDCQKKLYEGISGILCGKSDGLYVDILFGCQCGCEGCLAVAKHLVGIPGAVVPSIISIEG</sequence>
<dbReference type="Proteomes" id="UP000427769">
    <property type="component" value="Chromosome"/>
</dbReference>
<gene>
    <name evidence="1" type="ORF">DSCW_18560</name>
</gene>
<protein>
    <submittedName>
        <fullName evidence="1">Uncharacterized protein</fullName>
    </submittedName>
</protein>
<dbReference type="AlphaFoldDB" id="A0A5K7Z2E9"/>
<evidence type="ECO:0000313" key="1">
    <source>
        <dbReference type="EMBL" id="BBO74439.1"/>
    </source>
</evidence>
<evidence type="ECO:0000313" key="2">
    <source>
        <dbReference type="Proteomes" id="UP000427769"/>
    </source>
</evidence>
<organism evidence="1 2">
    <name type="scientific">Desulfosarcina widdelii</name>
    <dbReference type="NCBI Taxonomy" id="947919"/>
    <lineage>
        <taxon>Bacteria</taxon>
        <taxon>Pseudomonadati</taxon>
        <taxon>Thermodesulfobacteriota</taxon>
        <taxon>Desulfobacteria</taxon>
        <taxon>Desulfobacterales</taxon>
        <taxon>Desulfosarcinaceae</taxon>
        <taxon>Desulfosarcina</taxon>
    </lineage>
</organism>
<name>A0A5K7Z2E9_9BACT</name>
<proteinExistence type="predicted"/>
<dbReference type="EMBL" id="AP021875">
    <property type="protein sequence ID" value="BBO74439.1"/>
    <property type="molecule type" value="Genomic_DNA"/>
</dbReference>